<evidence type="ECO:0000256" key="3">
    <source>
        <dbReference type="SAM" id="MobiDB-lite"/>
    </source>
</evidence>
<feature type="region of interest" description="Disordered" evidence="3">
    <location>
        <begin position="328"/>
        <end position="363"/>
    </location>
</feature>
<dbReference type="GO" id="GO:0005634">
    <property type="term" value="C:nucleus"/>
    <property type="evidence" value="ECO:0007669"/>
    <property type="project" value="TreeGrafter"/>
</dbReference>
<feature type="region of interest" description="Disordered" evidence="3">
    <location>
        <begin position="1"/>
        <end position="21"/>
    </location>
</feature>
<evidence type="ECO:0000313" key="5">
    <source>
        <dbReference type="WBParaSite" id="MBELARI_LOCUS10120"/>
    </source>
</evidence>
<feature type="compositionally biased region" description="Polar residues" evidence="3">
    <location>
        <begin position="744"/>
        <end position="762"/>
    </location>
</feature>
<comment type="subcellular location">
    <subcellularLocation>
        <location evidence="1">Cytoplasm</location>
    </subcellularLocation>
</comment>
<evidence type="ECO:0000256" key="2">
    <source>
        <dbReference type="ARBA" id="ARBA00022490"/>
    </source>
</evidence>
<feature type="compositionally biased region" description="Basic and acidic residues" evidence="3">
    <location>
        <begin position="155"/>
        <end position="198"/>
    </location>
</feature>
<dbReference type="WBParaSite" id="MBELARI_LOCUS10120">
    <property type="protein sequence ID" value="MBELARI_LOCUS10120"/>
    <property type="gene ID" value="MBELARI_LOCUS10120"/>
</dbReference>
<feature type="compositionally biased region" description="Polar residues" evidence="3">
    <location>
        <begin position="139"/>
        <end position="154"/>
    </location>
</feature>
<sequence>MQSSGENSDNGEGSSQFIPDNMHPLVTSLLERNYIERNPENCFVYDRDEMIRLSKVELSVTRPLHFAEEFNGDDGKFSPAKWMQHLWDQQDNENKSAKKIGDTLKAETSYEDGAILSPQRRGFSGGCCPPDEKSDRVNSDGNRTKTGNSWTPNDGKTRWNEDRKGADDKKKNKGEGDDWKLTRGRSWRDSDEKGKQDFKLPFQKASDKLKTNANQTSSSWKNSNSTQKDFRPAFGRHKDFRGNNVGGDERLPEWVEDGPSTMDDVIELKGFEDSATKRKIPKQEMPAPLSVKTELDGQKSGEQLALPETDAEFAAILGLCDEIAPQKTDISAQSESNATSGSRLSRFFKKPNVSTPNESNQDIGQKEAQKMLGDYSGNDSQGTKQQQDGQEKSILKELFGNKPSGSNEVFARPQLNEGQGIKVSDLERKLHSGNAEKSITRPSGGEDSWAEKVRHLSLDSQNVWGEDNQPSGSPHQDRGSRMTPPNVIPPEILTGPVKVNQLPGLEWEHIPVEKRYLMQHIYQTALVEAANSRGCVPPPEIVDQIRQASILRVMMPNIFYRYEEAQNSHSYHQRPPESSNTYPESKMIERQTEQNHESQATTLIPASVARHMKSNEQEEKNQMIVSHPEGNERNFENPEKPQVLPGLKMDMQGSYQTVLGSMGGGYAMSTYQTATPAQSHFQPNTMQQLPTYQQQLGQYAVMQHHMMIAQAQQQQQQQTQAMLMMQARQLLAQQQLQQQQQQQRNPEISSMVNQHQSRSNENFAPPQNAPSHLERLLANAGIHPTNQVNKVPASGGRAMTLEELERQLTQPK</sequence>
<dbReference type="Proteomes" id="UP000887575">
    <property type="component" value="Unassembled WGS sequence"/>
</dbReference>
<feature type="compositionally biased region" description="Polar residues" evidence="3">
    <location>
        <begin position="211"/>
        <end position="227"/>
    </location>
</feature>
<feature type="compositionally biased region" description="Low complexity" evidence="3">
    <location>
        <begin position="1"/>
        <end position="15"/>
    </location>
</feature>
<evidence type="ECO:0000256" key="1">
    <source>
        <dbReference type="ARBA" id="ARBA00004496"/>
    </source>
</evidence>
<feature type="compositionally biased region" description="Polar residues" evidence="3">
    <location>
        <begin position="352"/>
        <end position="363"/>
    </location>
</feature>
<feature type="region of interest" description="Disordered" evidence="3">
    <location>
        <begin position="737"/>
        <end position="798"/>
    </location>
</feature>
<name>A0AAF3E877_9BILA</name>
<feature type="compositionally biased region" description="Polar residues" evidence="3">
    <location>
        <begin position="328"/>
        <end position="343"/>
    </location>
</feature>
<dbReference type="AlphaFoldDB" id="A0AAF3E877"/>
<feature type="region of interest" description="Disordered" evidence="3">
    <location>
        <begin position="372"/>
        <end position="391"/>
    </location>
</feature>
<dbReference type="InterPro" id="IPR018862">
    <property type="entry name" value="eIF4E-T"/>
</dbReference>
<feature type="region of interest" description="Disordered" evidence="3">
    <location>
        <begin position="276"/>
        <end position="301"/>
    </location>
</feature>
<feature type="compositionally biased region" description="Polar residues" evidence="3">
    <location>
        <begin position="460"/>
        <end position="474"/>
    </location>
</feature>
<accession>A0AAF3E877</accession>
<feature type="compositionally biased region" description="Basic and acidic residues" evidence="3">
    <location>
        <begin position="228"/>
        <end position="253"/>
    </location>
</feature>
<reference evidence="5" key="1">
    <citation type="submission" date="2024-02" db="UniProtKB">
        <authorList>
            <consortium name="WormBaseParasite"/>
        </authorList>
    </citation>
    <scope>IDENTIFICATION</scope>
</reference>
<dbReference type="PANTHER" id="PTHR12269">
    <property type="entry name" value="EUKARYOTIC TRANSLATION INITIATION FACTOR 4E TRANSPORTER"/>
    <property type="match status" value="1"/>
</dbReference>
<dbReference type="GO" id="GO:0003729">
    <property type="term" value="F:mRNA binding"/>
    <property type="evidence" value="ECO:0007669"/>
    <property type="project" value="TreeGrafter"/>
</dbReference>
<evidence type="ECO:0008006" key="6">
    <source>
        <dbReference type="Google" id="ProtNLM"/>
    </source>
</evidence>
<feature type="region of interest" description="Disordered" evidence="3">
    <location>
        <begin position="399"/>
        <end position="448"/>
    </location>
</feature>
<feature type="region of interest" description="Disordered" evidence="3">
    <location>
        <begin position="110"/>
        <end position="259"/>
    </location>
</feature>
<protein>
    <recommendedName>
        <fullName evidence="6">Eukaryotic translation initiation factor 4E transporter</fullName>
    </recommendedName>
</protein>
<organism evidence="4 5">
    <name type="scientific">Mesorhabditis belari</name>
    <dbReference type="NCBI Taxonomy" id="2138241"/>
    <lineage>
        <taxon>Eukaryota</taxon>
        <taxon>Metazoa</taxon>
        <taxon>Ecdysozoa</taxon>
        <taxon>Nematoda</taxon>
        <taxon>Chromadorea</taxon>
        <taxon>Rhabditida</taxon>
        <taxon>Rhabditina</taxon>
        <taxon>Rhabditomorpha</taxon>
        <taxon>Rhabditoidea</taxon>
        <taxon>Rhabditidae</taxon>
        <taxon>Mesorhabditinae</taxon>
        <taxon>Mesorhabditis</taxon>
    </lineage>
</organism>
<dbReference type="GO" id="GO:0036464">
    <property type="term" value="C:cytoplasmic ribonucleoprotein granule"/>
    <property type="evidence" value="ECO:0007669"/>
    <property type="project" value="UniProtKB-ARBA"/>
</dbReference>
<feature type="region of interest" description="Disordered" evidence="3">
    <location>
        <begin position="460"/>
        <end position="490"/>
    </location>
</feature>
<dbReference type="PANTHER" id="PTHR12269:SF1">
    <property type="entry name" value="EUKARYOTIC TRANSLATION INITIATION FACTOR 4E TRANSPORTER"/>
    <property type="match status" value="1"/>
</dbReference>
<evidence type="ECO:0000313" key="4">
    <source>
        <dbReference type="Proteomes" id="UP000887575"/>
    </source>
</evidence>
<keyword evidence="4" id="KW-1185">Reference proteome</keyword>
<dbReference type="GO" id="GO:0017148">
    <property type="term" value="P:negative regulation of translation"/>
    <property type="evidence" value="ECO:0007669"/>
    <property type="project" value="TreeGrafter"/>
</dbReference>
<feature type="compositionally biased region" description="Polar residues" evidence="3">
    <location>
        <begin position="377"/>
        <end position="388"/>
    </location>
</feature>
<proteinExistence type="predicted"/>
<keyword evidence="2" id="KW-0963">Cytoplasm</keyword>